<dbReference type="OrthoDB" id="2080790at2"/>
<keyword evidence="4" id="KW-1185">Reference proteome</keyword>
<reference evidence="3 4" key="1">
    <citation type="submission" date="2019-08" db="EMBL/GenBank/DDBJ databases">
        <title>In-depth cultivation of the pig gut microbiome towards novel bacterial diversity and tailored functional studies.</title>
        <authorList>
            <person name="Wylensek D."/>
            <person name="Hitch T.C.A."/>
            <person name="Clavel T."/>
        </authorList>
    </citation>
    <scope>NUCLEOTIDE SEQUENCE [LARGE SCALE GENOMIC DNA]</scope>
    <source>
        <strain evidence="3 4">Bifido-178-WT-2B</strain>
    </source>
</reference>
<feature type="domain" description="DUF4878" evidence="2">
    <location>
        <begin position="34"/>
        <end position="112"/>
    </location>
</feature>
<evidence type="ECO:0000313" key="3">
    <source>
        <dbReference type="EMBL" id="MST87678.1"/>
    </source>
</evidence>
<dbReference type="InterPro" id="IPR024267">
    <property type="entry name" value="DUF4878"/>
</dbReference>
<organism evidence="3 4">
    <name type="scientific">Lactobacillus porci</name>
    <dbReference type="NCBI Taxonomy" id="2012477"/>
    <lineage>
        <taxon>Bacteria</taxon>
        <taxon>Bacillati</taxon>
        <taxon>Bacillota</taxon>
        <taxon>Bacilli</taxon>
        <taxon>Lactobacillales</taxon>
        <taxon>Lactobacillaceae</taxon>
        <taxon>Lactobacillus</taxon>
    </lineage>
</organism>
<accession>A0A6A8MFT1</accession>
<sequence>MKNNTKPKSKLGMWIAIAIIVVAGFLVVRNQFKSPSRVTEEFLSAIKKGDDGQLKKVYSGSSAPFALTKFKAEAKSDSLTKMMLEMLEDFDYQVKNEKVNGNKASVTVTIKTYAMGDVVSNLISDARDDPTQYIGYSSDDFKKDIYKEFSKLKKENKKSYTKNLVINLTKTNGKWQVNDFNSDDLDVILNAVTGNFNSAIGEANNDY</sequence>
<keyword evidence="1" id="KW-0472">Membrane</keyword>
<protein>
    <submittedName>
        <fullName evidence="3">DUF4878 domain-containing protein</fullName>
    </submittedName>
</protein>
<dbReference type="RefSeq" id="WP_154549292.1">
    <property type="nucleotide sequence ID" value="NZ_VUMX01000028.1"/>
</dbReference>
<evidence type="ECO:0000256" key="1">
    <source>
        <dbReference type="SAM" id="Phobius"/>
    </source>
</evidence>
<keyword evidence="1" id="KW-1133">Transmembrane helix</keyword>
<comment type="caution">
    <text evidence="3">The sequence shown here is derived from an EMBL/GenBank/DDBJ whole genome shotgun (WGS) entry which is preliminary data.</text>
</comment>
<keyword evidence="1" id="KW-0812">Transmembrane</keyword>
<dbReference type="EMBL" id="VUMX01000028">
    <property type="protein sequence ID" value="MST87678.1"/>
    <property type="molecule type" value="Genomic_DNA"/>
</dbReference>
<dbReference type="Pfam" id="PF12870">
    <property type="entry name" value="DUF4878"/>
    <property type="match status" value="1"/>
</dbReference>
<name>A0A6A8MFT1_9LACO</name>
<evidence type="ECO:0000313" key="4">
    <source>
        <dbReference type="Proteomes" id="UP000438120"/>
    </source>
</evidence>
<dbReference type="Proteomes" id="UP000438120">
    <property type="component" value="Unassembled WGS sequence"/>
</dbReference>
<gene>
    <name evidence="3" type="ORF">FYJ62_08630</name>
</gene>
<evidence type="ECO:0000259" key="2">
    <source>
        <dbReference type="Pfam" id="PF12870"/>
    </source>
</evidence>
<proteinExistence type="predicted"/>
<dbReference type="AlphaFoldDB" id="A0A6A8MFT1"/>
<feature type="transmembrane region" description="Helical" evidence="1">
    <location>
        <begin position="12"/>
        <end position="28"/>
    </location>
</feature>